<name>A0ACC1Y1M4_MELAZ</name>
<dbReference type="Proteomes" id="UP001164539">
    <property type="component" value="Chromosome 6"/>
</dbReference>
<evidence type="ECO:0000313" key="1">
    <source>
        <dbReference type="EMBL" id="KAJ4717062.1"/>
    </source>
</evidence>
<evidence type="ECO:0000313" key="2">
    <source>
        <dbReference type="Proteomes" id="UP001164539"/>
    </source>
</evidence>
<sequence length="460" mass="51102">MTGDLTRKPPESGATDGCMGLLKTLQREEILEVLSDGICQHCLSLMETRIYSLLNKKLGNVSLSNASPEASSSKCLALGVSGLSPVQNKRHHLQESPVNSKQHSVKHSDSEILLNDGLSGGSSNGLPEEQKERMRFSQVGRKKDFVHIERIEGKETNVLRGLELYTEVFNTEEQKKIVECVYNLQRMGQKGLLRERTYSEPRKWMRGKGRVTLQFGCCYNYAVDKNGNPPGIIRNEEVDPLPPMFKQMIKRMVRWHILPPACMPNSCIVNIYDEGDCIPPHIDHHDFLRPFCTVSFLTKSKILFGSNLKIVGPGEFAGPVSIPLPVGSVLILSGNGADVAKHCVPAVSAKRISITFRKMDDSKLPYKFSPDPDLLGTRPIVYSPSNKSPIQQNSHQKPPLASYSPPAKSSFRQNQHPNDQLPSADRLNSNSFTAENNDFPPLGGSNSRNRVTFTRAGSRQ</sequence>
<gene>
    <name evidence="1" type="ORF">OWV82_011989</name>
</gene>
<organism evidence="1 2">
    <name type="scientific">Melia azedarach</name>
    <name type="common">Chinaberry tree</name>
    <dbReference type="NCBI Taxonomy" id="155640"/>
    <lineage>
        <taxon>Eukaryota</taxon>
        <taxon>Viridiplantae</taxon>
        <taxon>Streptophyta</taxon>
        <taxon>Embryophyta</taxon>
        <taxon>Tracheophyta</taxon>
        <taxon>Spermatophyta</taxon>
        <taxon>Magnoliopsida</taxon>
        <taxon>eudicotyledons</taxon>
        <taxon>Gunneridae</taxon>
        <taxon>Pentapetalae</taxon>
        <taxon>rosids</taxon>
        <taxon>malvids</taxon>
        <taxon>Sapindales</taxon>
        <taxon>Meliaceae</taxon>
        <taxon>Melia</taxon>
    </lineage>
</organism>
<keyword evidence="2" id="KW-1185">Reference proteome</keyword>
<comment type="caution">
    <text evidence="1">The sequence shown here is derived from an EMBL/GenBank/DDBJ whole genome shotgun (WGS) entry which is preliminary data.</text>
</comment>
<accession>A0ACC1Y1M4</accession>
<reference evidence="1 2" key="1">
    <citation type="journal article" date="2023" name="Science">
        <title>Complex scaffold remodeling in plant triterpene biosynthesis.</title>
        <authorList>
            <person name="De La Pena R."/>
            <person name="Hodgson H."/>
            <person name="Liu J.C."/>
            <person name="Stephenson M.J."/>
            <person name="Martin A.C."/>
            <person name="Owen C."/>
            <person name="Harkess A."/>
            <person name="Leebens-Mack J."/>
            <person name="Jimenez L.E."/>
            <person name="Osbourn A."/>
            <person name="Sattely E.S."/>
        </authorList>
    </citation>
    <scope>NUCLEOTIDE SEQUENCE [LARGE SCALE GENOMIC DNA]</scope>
    <source>
        <strain evidence="2">cv. JPN11</strain>
        <tissue evidence="1">Leaf</tissue>
    </source>
</reference>
<dbReference type="EMBL" id="CM051399">
    <property type="protein sequence ID" value="KAJ4717062.1"/>
    <property type="molecule type" value="Genomic_DNA"/>
</dbReference>
<protein>
    <submittedName>
        <fullName evidence="1">Oxidoreductase, 2OG-Fe(II) oxygenase family protein</fullName>
    </submittedName>
</protein>
<proteinExistence type="predicted"/>